<comment type="catalytic activity">
    <reaction evidence="1 9 11">
        <text>Hydrolyzes single-stranded DNA or mismatched double-stranded DNA and polynucleotides, releasing free uracil.</text>
        <dbReference type="EC" id="3.2.2.27"/>
    </reaction>
</comment>
<dbReference type="Gene3D" id="3.40.470.10">
    <property type="entry name" value="Uracil-DNA glycosylase-like domain"/>
    <property type="match status" value="1"/>
</dbReference>
<dbReference type="AlphaFoldDB" id="A0A840ZFJ7"/>
<dbReference type="InterPro" id="IPR036895">
    <property type="entry name" value="Uracil-DNA_glycosylase-like_sf"/>
</dbReference>
<dbReference type="NCBIfam" id="NF003588">
    <property type="entry name" value="PRK05254.1-1"/>
    <property type="match status" value="1"/>
</dbReference>
<evidence type="ECO:0000256" key="6">
    <source>
        <dbReference type="ARBA" id="ARBA00022763"/>
    </source>
</evidence>
<dbReference type="NCBIfam" id="TIGR00628">
    <property type="entry name" value="ung"/>
    <property type="match status" value="1"/>
</dbReference>
<organism evidence="13 14">
    <name type="scientific">Methylorubrum rhodinum</name>
    <dbReference type="NCBI Taxonomy" id="29428"/>
    <lineage>
        <taxon>Bacteria</taxon>
        <taxon>Pseudomonadati</taxon>
        <taxon>Pseudomonadota</taxon>
        <taxon>Alphaproteobacteria</taxon>
        <taxon>Hyphomicrobiales</taxon>
        <taxon>Methylobacteriaceae</taxon>
        <taxon>Methylorubrum</taxon>
    </lineage>
</organism>
<evidence type="ECO:0000256" key="10">
    <source>
        <dbReference type="PROSITE-ProRule" id="PRU10072"/>
    </source>
</evidence>
<dbReference type="InterPro" id="IPR002043">
    <property type="entry name" value="UDG_fam1"/>
</dbReference>
<dbReference type="GO" id="GO:0004844">
    <property type="term" value="F:uracil DNA N-glycosylase activity"/>
    <property type="evidence" value="ECO:0007669"/>
    <property type="project" value="UniProtKB-UniRule"/>
</dbReference>
<comment type="similarity">
    <text evidence="3 9 11">Belongs to the uracil-DNA glycosylase (UDG) superfamily. UNG family.</text>
</comment>
<keyword evidence="6 9" id="KW-0227">DNA damage</keyword>
<name>A0A840ZFJ7_9HYPH</name>
<dbReference type="PANTHER" id="PTHR11264:SF0">
    <property type="entry name" value="URACIL-DNA GLYCOSYLASE"/>
    <property type="match status" value="1"/>
</dbReference>
<feature type="domain" description="Uracil-DNA glycosylase-like" evidence="12">
    <location>
        <begin position="75"/>
        <end position="235"/>
    </location>
</feature>
<evidence type="ECO:0000256" key="1">
    <source>
        <dbReference type="ARBA" id="ARBA00001400"/>
    </source>
</evidence>
<evidence type="ECO:0000256" key="7">
    <source>
        <dbReference type="ARBA" id="ARBA00022801"/>
    </source>
</evidence>
<sequence length="248" mass="26086">MTKTDPFADLFAKPSAGPGPVAAALAAFRDSGSPWLALPFFREGAADAVAKKIDARVAAGAQVLPDPSAIFRALTLTPLPAVKAVILGQDPYPTPGDANGLAFSYVGGRRLPASLKVILAELAPEGEKPDLSTGDLSPWAERGVLLLNAALTVEAGKAGAHLRLGWSRLTDEAVAAVSAREAPSVFLLWGAQARAREALIDQSRHGIIASGHPSPLNRARDFPGSRPFMHANAWLEKNGRAPIDWRLV</sequence>
<dbReference type="SMART" id="SM00987">
    <property type="entry name" value="UreE_C"/>
    <property type="match status" value="1"/>
</dbReference>
<keyword evidence="13" id="KW-0326">Glycosidase</keyword>
<comment type="subcellular location">
    <subcellularLocation>
        <location evidence="9">Cytoplasm</location>
    </subcellularLocation>
</comment>
<dbReference type="GO" id="GO:0097510">
    <property type="term" value="P:base-excision repair, AP site formation via deaminated base removal"/>
    <property type="evidence" value="ECO:0007669"/>
    <property type="project" value="TreeGrafter"/>
</dbReference>
<comment type="caution">
    <text evidence="13">The sequence shown here is derived from an EMBL/GenBank/DDBJ whole genome shotgun (WGS) entry which is preliminary data.</text>
</comment>
<dbReference type="EC" id="3.2.2.27" evidence="4 9"/>
<gene>
    <name evidence="9" type="primary">ung</name>
    <name evidence="13" type="ORF">HNR00_000654</name>
</gene>
<dbReference type="RefSeq" id="WP_183564813.1">
    <property type="nucleotide sequence ID" value="NZ_JACHOP010000002.1"/>
</dbReference>
<dbReference type="NCBIfam" id="NF003592">
    <property type="entry name" value="PRK05254.1-5"/>
    <property type="match status" value="1"/>
</dbReference>
<dbReference type="EMBL" id="JACHOP010000002">
    <property type="protein sequence ID" value="MBB5755958.1"/>
    <property type="molecule type" value="Genomic_DNA"/>
</dbReference>
<dbReference type="InterPro" id="IPR018085">
    <property type="entry name" value="Ura-DNA_Glyclase_AS"/>
</dbReference>
<proteinExistence type="inferred from homology"/>
<dbReference type="PROSITE" id="PS00130">
    <property type="entry name" value="U_DNA_GLYCOSYLASE"/>
    <property type="match status" value="1"/>
</dbReference>
<keyword evidence="7 9" id="KW-0378">Hydrolase</keyword>
<dbReference type="Pfam" id="PF03167">
    <property type="entry name" value="UDG"/>
    <property type="match status" value="1"/>
</dbReference>
<evidence type="ECO:0000256" key="5">
    <source>
        <dbReference type="ARBA" id="ARBA00018429"/>
    </source>
</evidence>
<dbReference type="Proteomes" id="UP000583454">
    <property type="component" value="Unassembled WGS sequence"/>
</dbReference>
<reference evidence="13 14" key="1">
    <citation type="submission" date="2020-08" db="EMBL/GenBank/DDBJ databases">
        <title>Genomic Encyclopedia of Type Strains, Phase IV (KMG-IV): sequencing the most valuable type-strain genomes for metagenomic binning, comparative biology and taxonomic classification.</title>
        <authorList>
            <person name="Goeker M."/>
        </authorList>
    </citation>
    <scope>NUCLEOTIDE SEQUENCE [LARGE SCALE GENOMIC DNA]</scope>
    <source>
        <strain evidence="13 14">DSM 2163</strain>
    </source>
</reference>
<evidence type="ECO:0000256" key="4">
    <source>
        <dbReference type="ARBA" id="ARBA00012030"/>
    </source>
</evidence>
<accession>A0A840ZFJ7</accession>
<protein>
    <recommendedName>
        <fullName evidence="5 9">Uracil-DNA glycosylase</fullName>
        <shortName evidence="9">UDG</shortName>
        <ecNumber evidence="4 9">3.2.2.27</ecNumber>
    </recommendedName>
</protein>
<dbReference type="InterPro" id="IPR005122">
    <property type="entry name" value="Uracil-DNA_glycosylase-like"/>
</dbReference>
<dbReference type="HAMAP" id="MF_00148">
    <property type="entry name" value="UDG"/>
    <property type="match status" value="1"/>
</dbReference>
<dbReference type="CDD" id="cd10027">
    <property type="entry name" value="UDG-F1-like"/>
    <property type="match status" value="1"/>
</dbReference>
<evidence type="ECO:0000256" key="3">
    <source>
        <dbReference type="ARBA" id="ARBA00008184"/>
    </source>
</evidence>
<keyword evidence="9" id="KW-0963">Cytoplasm</keyword>
<dbReference type="PANTHER" id="PTHR11264">
    <property type="entry name" value="URACIL-DNA GLYCOSYLASE"/>
    <property type="match status" value="1"/>
</dbReference>
<evidence type="ECO:0000256" key="11">
    <source>
        <dbReference type="RuleBase" id="RU003780"/>
    </source>
</evidence>
<evidence type="ECO:0000259" key="12">
    <source>
        <dbReference type="SMART" id="SM00986"/>
    </source>
</evidence>
<keyword evidence="8 9" id="KW-0234">DNA repair</keyword>
<evidence type="ECO:0000313" key="14">
    <source>
        <dbReference type="Proteomes" id="UP000583454"/>
    </source>
</evidence>
<comment type="function">
    <text evidence="2 9 11">Excises uracil residues from the DNA which can arise as a result of misincorporation of dUMP residues by DNA polymerase or due to deamination of cytosine.</text>
</comment>
<dbReference type="SMART" id="SM00986">
    <property type="entry name" value="UDG"/>
    <property type="match status" value="1"/>
</dbReference>
<dbReference type="GO" id="GO:0005737">
    <property type="term" value="C:cytoplasm"/>
    <property type="evidence" value="ECO:0007669"/>
    <property type="project" value="UniProtKB-SubCell"/>
</dbReference>
<evidence type="ECO:0000256" key="8">
    <source>
        <dbReference type="ARBA" id="ARBA00023204"/>
    </source>
</evidence>
<dbReference type="SUPFAM" id="SSF52141">
    <property type="entry name" value="Uracil-DNA glycosylase-like"/>
    <property type="match status" value="1"/>
</dbReference>
<evidence type="ECO:0000256" key="9">
    <source>
        <dbReference type="HAMAP-Rule" id="MF_00148"/>
    </source>
</evidence>
<keyword evidence="14" id="KW-1185">Reference proteome</keyword>
<evidence type="ECO:0000256" key="2">
    <source>
        <dbReference type="ARBA" id="ARBA00002631"/>
    </source>
</evidence>
<feature type="active site" description="Proton acceptor" evidence="9 10">
    <location>
        <position position="90"/>
    </location>
</feature>
<evidence type="ECO:0000313" key="13">
    <source>
        <dbReference type="EMBL" id="MBB5755958.1"/>
    </source>
</evidence>